<evidence type="ECO:0000313" key="1">
    <source>
        <dbReference type="EMBL" id="KAB0679062.1"/>
    </source>
</evidence>
<dbReference type="Proteomes" id="UP000432089">
    <property type="component" value="Unassembled WGS sequence"/>
</dbReference>
<name>A0A7V7PNC5_9HYPH</name>
<reference evidence="1 2" key="1">
    <citation type="submission" date="2019-09" db="EMBL/GenBank/DDBJ databases">
        <title>YIM 132180 draft genome.</title>
        <authorList>
            <person name="Zhang K."/>
        </authorList>
    </citation>
    <scope>NUCLEOTIDE SEQUENCE [LARGE SCALE GENOMIC DNA]</scope>
    <source>
        <strain evidence="1 2">YIM 132180</strain>
    </source>
</reference>
<dbReference type="AlphaFoldDB" id="A0A7V7PNC5"/>
<gene>
    <name evidence="1" type="ORF">F6X38_14300</name>
</gene>
<comment type="caution">
    <text evidence="1">The sequence shown here is derived from an EMBL/GenBank/DDBJ whole genome shotgun (WGS) entry which is preliminary data.</text>
</comment>
<sequence>MDVDADVVEWSCLPRPLADGGRTYVVDLAVTRASGRELVAVAERPENFSAPGWAQEAAAERGAVLRIVPAADLAGDRLENSRELLRYAKWRVSLSQRIVLLAALDQEGSLSLIECMSAVRNAADPIGAVAALALRRFVEIDLDSGPLGPETRVTRFRG</sequence>
<protein>
    <submittedName>
        <fullName evidence="1">Uncharacterized protein</fullName>
    </submittedName>
</protein>
<dbReference type="EMBL" id="VZDO01000011">
    <property type="protein sequence ID" value="KAB0679062.1"/>
    <property type="molecule type" value="Genomic_DNA"/>
</dbReference>
<organism evidence="1 2">
    <name type="scientific">Plantimonas leprariae</name>
    <dbReference type="NCBI Taxonomy" id="2615207"/>
    <lineage>
        <taxon>Bacteria</taxon>
        <taxon>Pseudomonadati</taxon>
        <taxon>Pseudomonadota</taxon>
        <taxon>Alphaproteobacteria</taxon>
        <taxon>Hyphomicrobiales</taxon>
        <taxon>Aurantimonadaceae</taxon>
        <taxon>Plantimonas</taxon>
    </lineage>
</organism>
<evidence type="ECO:0000313" key="2">
    <source>
        <dbReference type="Proteomes" id="UP000432089"/>
    </source>
</evidence>
<keyword evidence="2" id="KW-1185">Reference proteome</keyword>
<proteinExistence type="predicted"/>
<accession>A0A7V7PNC5</accession>